<keyword evidence="1" id="KW-0812">Transmembrane</keyword>
<organism evidence="3 4">
    <name type="scientific">Volvox africanus</name>
    <dbReference type="NCBI Taxonomy" id="51714"/>
    <lineage>
        <taxon>Eukaryota</taxon>
        <taxon>Viridiplantae</taxon>
        <taxon>Chlorophyta</taxon>
        <taxon>core chlorophytes</taxon>
        <taxon>Chlorophyceae</taxon>
        <taxon>CS clade</taxon>
        <taxon>Chlamydomonadales</taxon>
        <taxon>Volvocaceae</taxon>
        <taxon>Volvox</taxon>
    </lineage>
</organism>
<dbReference type="InterPro" id="IPR024616">
    <property type="entry name" value="Pherophorin"/>
</dbReference>
<dbReference type="EMBL" id="BSDZ01000004">
    <property type="protein sequence ID" value="GLI59654.1"/>
    <property type="molecule type" value="Genomic_DNA"/>
</dbReference>
<proteinExistence type="predicted"/>
<accession>A0ABQ5RQC6</accession>
<feature type="transmembrane region" description="Helical" evidence="1">
    <location>
        <begin position="12"/>
        <end position="31"/>
    </location>
</feature>
<sequence>MAADGPRLRKGYITLGVAILVVLAAFTGVASESESLAHRRSRGRSLQQASIDLIDDQLTAISSTDTYVYSDVNYVQSLAGNETSRFPYCKCKTYDCECSPYTVSLSSFTPSSNGSRYCFKLNYIGCADPVKPCCRALELNLEKIAFTTTSSCQKPNISRVEVRQRDWRSWEVKAWPKASGSSDYEFRIYNLRWPVSVATNSEICVYTRDGCTNLTQLCDVQGGNCRFSLAESPN</sequence>
<feature type="non-terminal residue" evidence="3">
    <location>
        <position position="234"/>
    </location>
</feature>
<dbReference type="Pfam" id="PF12499">
    <property type="entry name" value="DUF3707"/>
    <property type="match status" value="1"/>
</dbReference>
<keyword evidence="4" id="KW-1185">Reference proteome</keyword>
<evidence type="ECO:0000313" key="3">
    <source>
        <dbReference type="EMBL" id="GLI59654.1"/>
    </source>
</evidence>
<feature type="domain" description="Pherophorin" evidence="2">
    <location>
        <begin position="86"/>
        <end position="232"/>
    </location>
</feature>
<evidence type="ECO:0000256" key="1">
    <source>
        <dbReference type="SAM" id="Phobius"/>
    </source>
</evidence>
<keyword evidence="1" id="KW-1133">Transmembrane helix</keyword>
<gene>
    <name evidence="3" type="ORF">VaNZ11_001587</name>
</gene>
<reference evidence="3 4" key="1">
    <citation type="journal article" date="2023" name="IScience">
        <title>Expanded male sex-determining region conserved during the evolution of homothallism in the green alga Volvox.</title>
        <authorList>
            <person name="Yamamoto K."/>
            <person name="Matsuzaki R."/>
            <person name="Mahakham W."/>
            <person name="Heman W."/>
            <person name="Sekimoto H."/>
            <person name="Kawachi M."/>
            <person name="Minakuchi Y."/>
            <person name="Toyoda A."/>
            <person name="Nozaki H."/>
        </authorList>
    </citation>
    <scope>NUCLEOTIDE SEQUENCE [LARGE SCALE GENOMIC DNA]</scope>
    <source>
        <strain evidence="3 4">NIES-4468</strain>
    </source>
</reference>
<name>A0ABQ5RQC6_9CHLO</name>
<evidence type="ECO:0000313" key="4">
    <source>
        <dbReference type="Proteomes" id="UP001165090"/>
    </source>
</evidence>
<comment type="caution">
    <text evidence="3">The sequence shown here is derived from an EMBL/GenBank/DDBJ whole genome shotgun (WGS) entry which is preliminary data.</text>
</comment>
<evidence type="ECO:0000259" key="2">
    <source>
        <dbReference type="Pfam" id="PF12499"/>
    </source>
</evidence>
<dbReference type="Proteomes" id="UP001165090">
    <property type="component" value="Unassembled WGS sequence"/>
</dbReference>
<protein>
    <recommendedName>
        <fullName evidence="2">Pherophorin domain-containing protein</fullName>
    </recommendedName>
</protein>
<keyword evidence="1" id="KW-0472">Membrane</keyword>